<reference evidence="1" key="1">
    <citation type="journal article" date="2023" name="G3 (Bethesda)">
        <title>A reference genome for the long-term kleptoplast-retaining sea slug Elysia crispata morphotype clarki.</title>
        <authorList>
            <person name="Eastman K.E."/>
            <person name="Pendleton A.L."/>
            <person name="Shaikh M.A."/>
            <person name="Suttiyut T."/>
            <person name="Ogas R."/>
            <person name="Tomko P."/>
            <person name="Gavelis G."/>
            <person name="Widhalm J.R."/>
            <person name="Wisecaver J.H."/>
        </authorList>
    </citation>
    <scope>NUCLEOTIDE SEQUENCE</scope>
    <source>
        <strain evidence="1">ECLA1</strain>
    </source>
</reference>
<name>A0AAE1D700_9GAST</name>
<comment type="caution">
    <text evidence="1">The sequence shown here is derived from an EMBL/GenBank/DDBJ whole genome shotgun (WGS) entry which is preliminary data.</text>
</comment>
<dbReference type="EMBL" id="JAWDGP010005081">
    <property type="protein sequence ID" value="KAK3759691.1"/>
    <property type="molecule type" value="Genomic_DNA"/>
</dbReference>
<dbReference type="AlphaFoldDB" id="A0AAE1D700"/>
<accession>A0AAE1D700</accession>
<dbReference type="Proteomes" id="UP001283361">
    <property type="component" value="Unassembled WGS sequence"/>
</dbReference>
<sequence length="115" mass="13071">MLIMYCALVYQSKQQLITAACVSKPKVPTHCALVYQSKQQLITAASIRFSKPKVPTHCVRLFTIGKVRGRSEMKGDANTFFGDCHGEDLFLAFQKLHFRAFSTFSKFCLQLLYLN</sequence>
<proteinExistence type="predicted"/>
<evidence type="ECO:0000313" key="2">
    <source>
        <dbReference type="Proteomes" id="UP001283361"/>
    </source>
</evidence>
<protein>
    <submittedName>
        <fullName evidence="1">Uncharacterized protein</fullName>
    </submittedName>
</protein>
<evidence type="ECO:0000313" key="1">
    <source>
        <dbReference type="EMBL" id="KAK3759691.1"/>
    </source>
</evidence>
<organism evidence="1 2">
    <name type="scientific">Elysia crispata</name>
    <name type="common">lettuce slug</name>
    <dbReference type="NCBI Taxonomy" id="231223"/>
    <lineage>
        <taxon>Eukaryota</taxon>
        <taxon>Metazoa</taxon>
        <taxon>Spiralia</taxon>
        <taxon>Lophotrochozoa</taxon>
        <taxon>Mollusca</taxon>
        <taxon>Gastropoda</taxon>
        <taxon>Heterobranchia</taxon>
        <taxon>Euthyneura</taxon>
        <taxon>Panpulmonata</taxon>
        <taxon>Sacoglossa</taxon>
        <taxon>Placobranchoidea</taxon>
        <taxon>Plakobranchidae</taxon>
        <taxon>Elysia</taxon>
    </lineage>
</organism>
<keyword evidence="2" id="KW-1185">Reference proteome</keyword>
<gene>
    <name evidence="1" type="ORF">RRG08_051464</name>
</gene>